<dbReference type="InterPro" id="IPR000551">
    <property type="entry name" value="MerR-type_HTH_dom"/>
</dbReference>
<dbReference type="GO" id="GO:0006355">
    <property type="term" value="P:regulation of DNA-templated transcription"/>
    <property type="evidence" value="ECO:0007669"/>
    <property type="project" value="InterPro"/>
</dbReference>
<gene>
    <name evidence="2" type="ORF">B0W44_08845</name>
</gene>
<dbReference type="AlphaFoldDB" id="A0A1U9K795"/>
<proteinExistence type="predicted"/>
<feature type="domain" description="HTH merR-type" evidence="1">
    <location>
        <begin position="8"/>
        <end position="74"/>
    </location>
</feature>
<keyword evidence="3" id="KW-1185">Reference proteome</keyword>
<organism evidence="2 3">
    <name type="scientific">Novibacillus thermophilus</name>
    <dbReference type="NCBI Taxonomy" id="1471761"/>
    <lineage>
        <taxon>Bacteria</taxon>
        <taxon>Bacillati</taxon>
        <taxon>Bacillota</taxon>
        <taxon>Bacilli</taxon>
        <taxon>Bacillales</taxon>
        <taxon>Thermoactinomycetaceae</taxon>
        <taxon>Novibacillus</taxon>
    </lineage>
</organism>
<dbReference type="InterPro" id="IPR009061">
    <property type="entry name" value="DNA-bd_dom_put_sf"/>
</dbReference>
<dbReference type="Pfam" id="PF13411">
    <property type="entry name" value="MerR_1"/>
    <property type="match status" value="1"/>
</dbReference>
<dbReference type="Gene3D" id="1.10.1660.10">
    <property type="match status" value="1"/>
</dbReference>
<evidence type="ECO:0000313" key="2">
    <source>
        <dbReference type="EMBL" id="AQS55883.1"/>
    </source>
</evidence>
<dbReference type="EMBL" id="CP019699">
    <property type="protein sequence ID" value="AQS55883.1"/>
    <property type="molecule type" value="Genomic_DNA"/>
</dbReference>
<sequence>MEESKKFFTTSEAAEKLNVHARTVRKWIDAFSDYIRPELNKRGHYLLTESGLKALRDVQEQLKTGKKTLKQVREDLVKSGRWPSRQNPSTSPTVQNELQTVTVRLKNVERVQQQILEILEELQSGTEAVRKKQDQLKLEIRNATFQQRLEAAGDTGKTKRKRDGVLRLSQLFR</sequence>
<reference evidence="2 3" key="1">
    <citation type="journal article" date="2015" name="Int. J. Syst. Evol. Microbiol.">
        <title>Novibacillus thermophilus gen. nov., sp. nov., a Gram-staining-negative and moderately thermophilic member of the family Thermoactinomycetaceae.</title>
        <authorList>
            <person name="Yang G."/>
            <person name="Chen J."/>
            <person name="Zhou S."/>
        </authorList>
    </citation>
    <scope>NUCLEOTIDE SEQUENCE [LARGE SCALE GENOMIC DNA]</scope>
    <source>
        <strain evidence="2 3">SG-1</strain>
    </source>
</reference>
<dbReference type="Proteomes" id="UP000188603">
    <property type="component" value="Chromosome"/>
</dbReference>
<evidence type="ECO:0000259" key="1">
    <source>
        <dbReference type="Pfam" id="PF13411"/>
    </source>
</evidence>
<dbReference type="GO" id="GO:0003677">
    <property type="term" value="F:DNA binding"/>
    <property type="evidence" value="ECO:0007669"/>
    <property type="project" value="InterPro"/>
</dbReference>
<dbReference type="STRING" id="1471761.B0W44_08845"/>
<dbReference type="RefSeq" id="WP_169835504.1">
    <property type="nucleotide sequence ID" value="NZ_CP019699.1"/>
</dbReference>
<dbReference type="SUPFAM" id="SSF46955">
    <property type="entry name" value="Putative DNA-binding domain"/>
    <property type="match status" value="1"/>
</dbReference>
<accession>A0A1U9K795</accession>
<name>A0A1U9K795_9BACL</name>
<protein>
    <recommendedName>
        <fullName evidence="1">HTH merR-type domain-containing protein</fullName>
    </recommendedName>
</protein>
<dbReference type="KEGG" id="ntr:B0W44_08845"/>
<evidence type="ECO:0000313" key="3">
    <source>
        <dbReference type="Proteomes" id="UP000188603"/>
    </source>
</evidence>